<dbReference type="STRING" id="69771.A0A1V6NPC2"/>
<comment type="caution">
    <text evidence="5">The sequence shown here is derived from an EMBL/GenBank/DDBJ whole genome shotgun (WGS) entry which is preliminary data.</text>
</comment>
<proteinExistence type="inferred from homology"/>
<gene>
    <name evidence="5" type="ORF">PENDEC_c072G04320</name>
</gene>
<accession>A0A1V6NPC2</accession>
<keyword evidence="3" id="KW-0560">Oxidoreductase</keyword>
<dbReference type="OrthoDB" id="3358371at2759"/>
<dbReference type="Proteomes" id="UP000191522">
    <property type="component" value="Unassembled WGS sequence"/>
</dbReference>
<evidence type="ECO:0000259" key="4">
    <source>
        <dbReference type="Pfam" id="PF05368"/>
    </source>
</evidence>
<dbReference type="InterPro" id="IPR036291">
    <property type="entry name" value="NAD(P)-bd_dom_sf"/>
</dbReference>
<sequence length="329" mass="36531">MASQNPVIVVLGSTGNQGRGVVQSLLHEPSPTTWHVRAVTRDTESPAAQGLLKAFQTPDKRLSLQAGDSYDIASLENAFSGAYGVFAVTSEYSGKTIANEEGMKHELHAGRNIVAAAKSCNVQHFVLSSLPNMKEVTSGRFEKIFHMDHKSIIEQWAKEELSAVTCLIPGLFLTNLKRPQYCRREDGVVRFCPPIPASKLVEWVDPEHDMGLFAARVFSLGITKTSGRNYFVGKKFRMQDLASKFTRLTGQPAIYNPITIDEWAELASREIGPGFKNDIRQMMEWFAIAPEDKSCYGAFDPADDIAREELGLEASSFEDWLKRSNWAGP</sequence>
<evidence type="ECO:0000256" key="1">
    <source>
        <dbReference type="ARBA" id="ARBA00006328"/>
    </source>
</evidence>
<dbReference type="Gene3D" id="3.40.50.720">
    <property type="entry name" value="NAD(P)-binding Rossmann-like Domain"/>
    <property type="match status" value="1"/>
</dbReference>
<dbReference type="Gene3D" id="3.90.25.10">
    <property type="entry name" value="UDP-galactose 4-epimerase, domain 1"/>
    <property type="match status" value="1"/>
</dbReference>
<dbReference type="PANTHER" id="PTHR42748">
    <property type="entry name" value="NITROGEN METABOLITE REPRESSION PROTEIN NMRA FAMILY MEMBER"/>
    <property type="match status" value="1"/>
</dbReference>
<name>A0A1V6NPC2_PENDC</name>
<comment type="similarity">
    <text evidence="1">Belongs to the NmrA-type oxidoreductase family.</text>
</comment>
<protein>
    <recommendedName>
        <fullName evidence="4">NmrA-like domain-containing protein</fullName>
    </recommendedName>
</protein>
<organism evidence="5 6">
    <name type="scientific">Penicillium decumbens</name>
    <dbReference type="NCBI Taxonomy" id="69771"/>
    <lineage>
        <taxon>Eukaryota</taxon>
        <taxon>Fungi</taxon>
        <taxon>Dikarya</taxon>
        <taxon>Ascomycota</taxon>
        <taxon>Pezizomycotina</taxon>
        <taxon>Eurotiomycetes</taxon>
        <taxon>Eurotiomycetidae</taxon>
        <taxon>Eurotiales</taxon>
        <taxon>Aspergillaceae</taxon>
        <taxon>Penicillium</taxon>
    </lineage>
</organism>
<dbReference type="AlphaFoldDB" id="A0A1V6NPC2"/>
<evidence type="ECO:0000313" key="5">
    <source>
        <dbReference type="EMBL" id="OQD66236.1"/>
    </source>
</evidence>
<dbReference type="InterPro" id="IPR008030">
    <property type="entry name" value="NmrA-like"/>
</dbReference>
<dbReference type="InterPro" id="IPR051164">
    <property type="entry name" value="NmrA-like_oxidored"/>
</dbReference>
<reference evidence="6" key="1">
    <citation type="journal article" date="2017" name="Nat. Microbiol.">
        <title>Global analysis of biosynthetic gene clusters reveals vast potential of secondary metabolite production in Penicillium species.</title>
        <authorList>
            <person name="Nielsen J.C."/>
            <person name="Grijseels S."/>
            <person name="Prigent S."/>
            <person name="Ji B."/>
            <person name="Dainat J."/>
            <person name="Nielsen K.F."/>
            <person name="Frisvad J.C."/>
            <person name="Workman M."/>
            <person name="Nielsen J."/>
        </authorList>
    </citation>
    <scope>NUCLEOTIDE SEQUENCE [LARGE SCALE GENOMIC DNA]</scope>
    <source>
        <strain evidence="6">IBT 11843</strain>
    </source>
</reference>
<feature type="domain" description="NmrA-like" evidence="4">
    <location>
        <begin position="7"/>
        <end position="320"/>
    </location>
</feature>
<dbReference type="GO" id="GO:0016491">
    <property type="term" value="F:oxidoreductase activity"/>
    <property type="evidence" value="ECO:0007669"/>
    <property type="project" value="UniProtKB-KW"/>
</dbReference>
<dbReference type="GO" id="GO:0005634">
    <property type="term" value="C:nucleus"/>
    <property type="evidence" value="ECO:0007669"/>
    <property type="project" value="TreeGrafter"/>
</dbReference>
<evidence type="ECO:0000313" key="6">
    <source>
        <dbReference type="Proteomes" id="UP000191522"/>
    </source>
</evidence>
<dbReference type="SUPFAM" id="SSF51735">
    <property type="entry name" value="NAD(P)-binding Rossmann-fold domains"/>
    <property type="match status" value="1"/>
</dbReference>
<dbReference type="OMA" id="DIRQMME"/>
<dbReference type="EMBL" id="MDYL01000072">
    <property type="protein sequence ID" value="OQD66236.1"/>
    <property type="molecule type" value="Genomic_DNA"/>
</dbReference>
<dbReference type="PANTHER" id="PTHR42748:SF30">
    <property type="entry name" value="NMRA-LIKE DOMAIN-CONTAINING PROTEIN"/>
    <property type="match status" value="1"/>
</dbReference>
<keyword evidence="6" id="KW-1185">Reference proteome</keyword>
<evidence type="ECO:0000256" key="2">
    <source>
        <dbReference type="ARBA" id="ARBA00022857"/>
    </source>
</evidence>
<keyword evidence="2" id="KW-0521">NADP</keyword>
<evidence type="ECO:0000256" key="3">
    <source>
        <dbReference type="ARBA" id="ARBA00023002"/>
    </source>
</evidence>
<dbReference type="Pfam" id="PF05368">
    <property type="entry name" value="NmrA"/>
    <property type="match status" value="1"/>
</dbReference>